<sequence>MIATLQGDAQAYRQLLEQAARWLRRFFARRLAADVVDDAVQECLMALHTRRATFTPGRPFLPWLTAIARYKWVDSLRASGRHAAEELIEAPVEGHEDSVVSAIGLRGLLAHLRASQSEVIRLVKLEGLSIKEAAVATGQSEPLVKVNIHRGMLALRSLLGPAAVTVPHYA</sequence>
<dbReference type="PANTHER" id="PTHR43133:SF58">
    <property type="entry name" value="ECF RNA POLYMERASE SIGMA FACTOR SIGD"/>
    <property type="match status" value="1"/>
</dbReference>
<dbReference type="SUPFAM" id="SSF88946">
    <property type="entry name" value="Sigma2 domain of RNA polymerase sigma factors"/>
    <property type="match status" value="1"/>
</dbReference>
<dbReference type="InterPro" id="IPR039425">
    <property type="entry name" value="RNA_pol_sigma-70-like"/>
</dbReference>
<evidence type="ECO:0000256" key="1">
    <source>
        <dbReference type="ARBA" id="ARBA00010641"/>
    </source>
</evidence>
<dbReference type="InterPro" id="IPR014284">
    <property type="entry name" value="RNA_pol_sigma-70_dom"/>
</dbReference>
<evidence type="ECO:0000256" key="3">
    <source>
        <dbReference type="ARBA" id="ARBA00023082"/>
    </source>
</evidence>
<reference evidence="8 9" key="1">
    <citation type="submission" date="2020-08" db="EMBL/GenBank/DDBJ databases">
        <title>The genome sequence of type strain Novosphingobium piscinae KCTC 42194.</title>
        <authorList>
            <person name="Liu Y."/>
        </authorList>
    </citation>
    <scope>NUCLEOTIDE SEQUENCE [LARGE SCALE GENOMIC DNA]</scope>
    <source>
        <strain evidence="8 9">KCTC 42194</strain>
    </source>
</reference>
<evidence type="ECO:0000259" key="7">
    <source>
        <dbReference type="Pfam" id="PF08281"/>
    </source>
</evidence>
<comment type="caution">
    <text evidence="8">The sequence shown here is derived from an EMBL/GenBank/DDBJ whole genome shotgun (WGS) entry which is preliminary data.</text>
</comment>
<dbReference type="GO" id="GO:0016987">
    <property type="term" value="F:sigma factor activity"/>
    <property type="evidence" value="ECO:0007669"/>
    <property type="project" value="UniProtKB-KW"/>
</dbReference>
<gene>
    <name evidence="8" type="ORF">H7F53_11555</name>
</gene>
<keyword evidence="2" id="KW-0805">Transcription regulation</keyword>
<keyword evidence="5" id="KW-0804">Transcription</keyword>
<dbReference type="InterPro" id="IPR007627">
    <property type="entry name" value="RNA_pol_sigma70_r2"/>
</dbReference>
<name>A0A7X1KQP4_9SPHN</name>
<dbReference type="Pfam" id="PF08281">
    <property type="entry name" value="Sigma70_r4_2"/>
    <property type="match status" value="1"/>
</dbReference>
<dbReference type="InterPro" id="IPR013325">
    <property type="entry name" value="RNA_pol_sigma_r2"/>
</dbReference>
<dbReference type="Gene3D" id="1.10.10.10">
    <property type="entry name" value="Winged helix-like DNA-binding domain superfamily/Winged helix DNA-binding domain"/>
    <property type="match status" value="1"/>
</dbReference>
<keyword evidence="9" id="KW-1185">Reference proteome</keyword>
<dbReference type="InterPro" id="IPR036388">
    <property type="entry name" value="WH-like_DNA-bd_sf"/>
</dbReference>
<dbReference type="Proteomes" id="UP000551327">
    <property type="component" value="Unassembled WGS sequence"/>
</dbReference>
<dbReference type="Pfam" id="PF04542">
    <property type="entry name" value="Sigma70_r2"/>
    <property type="match status" value="1"/>
</dbReference>
<dbReference type="GO" id="GO:0003677">
    <property type="term" value="F:DNA binding"/>
    <property type="evidence" value="ECO:0007669"/>
    <property type="project" value="UniProtKB-KW"/>
</dbReference>
<dbReference type="PANTHER" id="PTHR43133">
    <property type="entry name" value="RNA POLYMERASE ECF-TYPE SIGMA FACTO"/>
    <property type="match status" value="1"/>
</dbReference>
<dbReference type="AlphaFoldDB" id="A0A7X1KQP4"/>
<proteinExistence type="inferred from homology"/>
<dbReference type="GO" id="GO:0006352">
    <property type="term" value="P:DNA-templated transcription initiation"/>
    <property type="evidence" value="ECO:0007669"/>
    <property type="project" value="InterPro"/>
</dbReference>
<evidence type="ECO:0000313" key="8">
    <source>
        <dbReference type="EMBL" id="MBC2669780.1"/>
    </source>
</evidence>
<evidence type="ECO:0000256" key="4">
    <source>
        <dbReference type="ARBA" id="ARBA00023125"/>
    </source>
</evidence>
<organism evidence="8 9">
    <name type="scientific">Novosphingobium piscinae</name>
    <dbReference type="NCBI Taxonomy" id="1507448"/>
    <lineage>
        <taxon>Bacteria</taxon>
        <taxon>Pseudomonadati</taxon>
        <taxon>Pseudomonadota</taxon>
        <taxon>Alphaproteobacteria</taxon>
        <taxon>Sphingomonadales</taxon>
        <taxon>Sphingomonadaceae</taxon>
        <taxon>Novosphingobium</taxon>
    </lineage>
</organism>
<dbReference type="InterPro" id="IPR013324">
    <property type="entry name" value="RNA_pol_sigma_r3/r4-like"/>
</dbReference>
<dbReference type="EMBL" id="JACLAX010000010">
    <property type="protein sequence ID" value="MBC2669780.1"/>
    <property type="molecule type" value="Genomic_DNA"/>
</dbReference>
<keyword evidence="3" id="KW-0731">Sigma factor</keyword>
<dbReference type="NCBIfam" id="TIGR02937">
    <property type="entry name" value="sigma70-ECF"/>
    <property type="match status" value="1"/>
</dbReference>
<dbReference type="InterPro" id="IPR013249">
    <property type="entry name" value="RNA_pol_sigma70_r4_t2"/>
</dbReference>
<dbReference type="Gene3D" id="1.10.1740.10">
    <property type="match status" value="1"/>
</dbReference>
<evidence type="ECO:0000256" key="5">
    <source>
        <dbReference type="ARBA" id="ARBA00023163"/>
    </source>
</evidence>
<evidence type="ECO:0000259" key="6">
    <source>
        <dbReference type="Pfam" id="PF04542"/>
    </source>
</evidence>
<protein>
    <submittedName>
        <fullName evidence="8">Sigma-70 family RNA polymerase sigma factor</fullName>
    </submittedName>
</protein>
<evidence type="ECO:0000313" key="9">
    <source>
        <dbReference type="Proteomes" id="UP000551327"/>
    </source>
</evidence>
<accession>A0A7X1KQP4</accession>
<comment type="similarity">
    <text evidence="1">Belongs to the sigma-70 factor family. ECF subfamily.</text>
</comment>
<feature type="domain" description="RNA polymerase sigma-70 region 2" evidence="6">
    <location>
        <begin position="12"/>
        <end position="81"/>
    </location>
</feature>
<keyword evidence="4" id="KW-0238">DNA-binding</keyword>
<feature type="domain" description="RNA polymerase sigma factor 70 region 4 type 2" evidence="7">
    <location>
        <begin position="105"/>
        <end position="155"/>
    </location>
</feature>
<evidence type="ECO:0000256" key="2">
    <source>
        <dbReference type="ARBA" id="ARBA00023015"/>
    </source>
</evidence>
<dbReference type="SUPFAM" id="SSF88659">
    <property type="entry name" value="Sigma3 and sigma4 domains of RNA polymerase sigma factors"/>
    <property type="match status" value="1"/>
</dbReference>